<dbReference type="Proteomes" id="UP001152320">
    <property type="component" value="Chromosome 11"/>
</dbReference>
<dbReference type="InterPro" id="IPR035976">
    <property type="entry name" value="Sushi/SCR/CCP_sf"/>
</dbReference>
<protein>
    <submittedName>
        <fullName evidence="4">CUB and sushi domain-containing protein 2</fullName>
    </submittedName>
</protein>
<feature type="domain" description="WSC" evidence="3">
    <location>
        <begin position="15"/>
        <end position="111"/>
    </location>
</feature>
<dbReference type="Gene3D" id="2.10.70.10">
    <property type="entry name" value="Complement Module, domain 1"/>
    <property type="match status" value="1"/>
</dbReference>
<comment type="caution">
    <text evidence="4">The sequence shown here is derived from an EMBL/GenBank/DDBJ whole genome shotgun (WGS) entry which is preliminary data.</text>
</comment>
<evidence type="ECO:0000256" key="2">
    <source>
        <dbReference type="SAM" id="Phobius"/>
    </source>
</evidence>
<reference evidence="4" key="1">
    <citation type="submission" date="2021-10" db="EMBL/GenBank/DDBJ databases">
        <title>Tropical sea cucumber genome reveals ecological adaptation and Cuvierian tubules defense mechanism.</title>
        <authorList>
            <person name="Chen T."/>
        </authorList>
    </citation>
    <scope>NUCLEOTIDE SEQUENCE</scope>
    <source>
        <strain evidence="4">Nanhai2018</strain>
        <tissue evidence="4">Muscle</tissue>
    </source>
</reference>
<dbReference type="InterPro" id="IPR000436">
    <property type="entry name" value="Sushi_SCR_CCP_dom"/>
</dbReference>
<dbReference type="Pfam" id="PF00084">
    <property type="entry name" value="Sushi"/>
    <property type="match status" value="1"/>
</dbReference>
<evidence type="ECO:0000313" key="4">
    <source>
        <dbReference type="EMBL" id="KAJ8033062.1"/>
    </source>
</evidence>
<name>A0A9Q1BUG1_HOLLE</name>
<feature type="transmembrane region" description="Helical" evidence="2">
    <location>
        <begin position="342"/>
        <end position="368"/>
    </location>
</feature>
<sequence>MYFANVCFFPLKCLVPGHLGCHSADLNISGQVTGRINISLTSVTPFNCIGACWKINMSYAVVMPTGCQCVETLDLGYDEVDGDSGKCVVPCPDSDLYFCGGFGNVDVYKTVDFVCQDPGIPANGYRHGNRFYFGDEVLFSCQEGYTLAGASKTGLTDPTTEVSSAEYAEASFQYSTIVEGLQSDQATLTDFNDGTTNLITSSDVTSSGKPASSTTETLEHVITLTSLLEFALSKNDGTVTSITETPTLIGETREKISNQPISQSSTQKNPVTSKAILNVPTDVGWTTPTPSLPQLVDPQATTPDEKETFFTSSINTMYYTSTVSGGLTAESDLMQGDSVFRLILSLGISVVVLTILFLIALVIIACIWCRKDKPVFRVASSTESDVRSSFVFKRGSDSYQRFDQQQSSAEAKPDVVTMGTTFGHGRADASMFHQNPTYIEPGYEQSRMHPSETDLSHPNAVKMFRESKGNMYNQFDFEVPRENEITEEEDLQFPSSFLEDDFIKQSTV</sequence>
<keyword evidence="2" id="KW-0472">Membrane</keyword>
<organism evidence="4 5">
    <name type="scientific">Holothuria leucospilota</name>
    <name type="common">Black long sea cucumber</name>
    <name type="synonym">Mertensiothuria leucospilota</name>
    <dbReference type="NCBI Taxonomy" id="206669"/>
    <lineage>
        <taxon>Eukaryota</taxon>
        <taxon>Metazoa</taxon>
        <taxon>Echinodermata</taxon>
        <taxon>Eleutherozoa</taxon>
        <taxon>Echinozoa</taxon>
        <taxon>Holothuroidea</taxon>
        <taxon>Aspidochirotacea</taxon>
        <taxon>Aspidochirotida</taxon>
        <taxon>Holothuriidae</taxon>
        <taxon>Holothuria</taxon>
    </lineage>
</organism>
<dbReference type="PROSITE" id="PS51212">
    <property type="entry name" value="WSC"/>
    <property type="match status" value="1"/>
</dbReference>
<keyword evidence="2" id="KW-1133">Transmembrane helix</keyword>
<evidence type="ECO:0000256" key="1">
    <source>
        <dbReference type="ARBA" id="ARBA00023157"/>
    </source>
</evidence>
<proteinExistence type="predicted"/>
<keyword evidence="5" id="KW-1185">Reference proteome</keyword>
<accession>A0A9Q1BUG1</accession>
<keyword evidence="1" id="KW-1015">Disulfide bond</keyword>
<dbReference type="AlphaFoldDB" id="A0A9Q1BUG1"/>
<evidence type="ECO:0000259" key="3">
    <source>
        <dbReference type="PROSITE" id="PS51212"/>
    </source>
</evidence>
<keyword evidence="2" id="KW-0812">Transmembrane</keyword>
<dbReference type="CDD" id="cd00033">
    <property type="entry name" value="CCP"/>
    <property type="match status" value="1"/>
</dbReference>
<dbReference type="SUPFAM" id="SSF57535">
    <property type="entry name" value="Complement control module/SCR domain"/>
    <property type="match status" value="1"/>
</dbReference>
<dbReference type="EMBL" id="JAIZAY010000011">
    <property type="protein sequence ID" value="KAJ8033062.1"/>
    <property type="molecule type" value="Genomic_DNA"/>
</dbReference>
<dbReference type="OrthoDB" id="5804959at2759"/>
<gene>
    <name evidence="4" type="ORF">HOLleu_23192</name>
</gene>
<evidence type="ECO:0000313" key="5">
    <source>
        <dbReference type="Proteomes" id="UP001152320"/>
    </source>
</evidence>
<dbReference type="InterPro" id="IPR002889">
    <property type="entry name" value="WSC_carb-bd"/>
</dbReference>